<dbReference type="EMBL" id="WNWQ01001332">
    <property type="protein sequence ID" value="KAE9961710.1"/>
    <property type="molecule type" value="Genomic_DNA"/>
</dbReference>
<keyword evidence="4" id="KW-0963">Cytoplasm</keyword>
<comment type="caution">
    <text evidence="8">The sequence shown here is derived from an EMBL/GenBank/DDBJ whole genome shotgun (WGS) entry which is preliminary data.</text>
</comment>
<dbReference type="PROSITE" id="PS51385">
    <property type="entry name" value="YJEF_N"/>
    <property type="match status" value="1"/>
</dbReference>
<dbReference type="InterPro" id="IPR025762">
    <property type="entry name" value="DFDF"/>
</dbReference>
<reference evidence="8 9" key="1">
    <citation type="submission" date="2019-11" db="EMBL/GenBank/DDBJ databases">
        <title>Venturia inaequalis Genome Resource.</title>
        <authorList>
            <person name="Lichtner F.J."/>
        </authorList>
    </citation>
    <scope>NUCLEOTIDE SEQUENCE [LARGE SCALE GENOMIC DNA]</scope>
    <source>
        <strain evidence="8">Bline_iso_100314</strain>
    </source>
</reference>
<feature type="domain" description="YjeF N-terminal" evidence="6">
    <location>
        <begin position="311"/>
        <end position="570"/>
    </location>
</feature>
<comment type="subcellular location">
    <subcellularLocation>
        <location evidence="1">Cytoplasm</location>
        <location evidence="1">P-body</location>
    </subcellularLocation>
</comment>
<evidence type="ECO:0000313" key="9">
    <source>
        <dbReference type="Proteomes" id="UP000433883"/>
    </source>
</evidence>
<feature type="domain" description="DFDF" evidence="7">
    <location>
        <begin position="112"/>
        <end position="148"/>
    </location>
</feature>
<dbReference type="GO" id="GO:0031087">
    <property type="term" value="P:deadenylation-independent decapping of nuclear-transcribed mRNA"/>
    <property type="evidence" value="ECO:0007669"/>
    <property type="project" value="TreeGrafter"/>
</dbReference>
<evidence type="ECO:0000256" key="4">
    <source>
        <dbReference type="ARBA" id="ARBA00022490"/>
    </source>
</evidence>
<dbReference type="SMART" id="SM01199">
    <property type="entry name" value="FDF"/>
    <property type="match status" value="1"/>
</dbReference>
<dbReference type="Proteomes" id="UP000433883">
    <property type="component" value="Unassembled WGS sequence"/>
</dbReference>
<evidence type="ECO:0000259" key="7">
    <source>
        <dbReference type="PROSITE" id="PS51512"/>
    </source>
</evidence>
<feature type="region of interest" description="Disordered" evidence="5">
    <location>
        <begin position="1"/>
        <end position="113"/>
    </location>
</feature>
<gene>
    <name evidence="8" type="ORF">BLS_001485</name>
</gene>
<evidence type="ECO:0000256" key="1">
    <source>
        <dbReference type="ARBA" id="ARBA00004201"/>
    </source>
</evidence>
<sequence length="598" mass="65542">VSINKTRTGKPMDDVPDLPHVAEMKTRKAKQKTRRNNQAGVRAGLDQNDGEGESSPEVARRGNTNGNFRGKGWRQTPILQEPPSTTNPRRSNVRKLNRRQRMEQEAQNGWATEDVGDIQELPEFDFAENLSKFDKRSVFDQIRTEDTTADEDRLVSFNRTTRPGTYGGKNLHPTEMVLDSPKTGPRRTSTIRDSDSDENFDFDTGRAKKIITSRNSSRRSALRNGNAARTSFESMHEVRVADDTVGQKEHSQALRGLRGNEGLRGSISASSPNPARFTPPESPSMSQTMPGAHFRIATNGRACPTIMPAAMAAIQEVAESELGLSPEIITESAGRGIAEVAMATLGAANGKRTTRDNLRADVRPWAVIVAGNHRAGARALAAARQLRERNIRTLTCIVGFERQNIELIPEVRRQAEILVKMGGTVRGWPDVQNYLKSEGPPEVIIDAFLARSKPYNALGDEDSRAFLEFANWSNRGRGEKSVTLSVDMPSGLNGSTGEFCVRNAGGLENVHVHADHVICIGAPRIGLLKSLQRATVMVNSVKNGFAEAAEKMLSCQVWVVDVGVNRAWKQSGMANTKGVKFGSDWVVPLKLAEGSAEE</sequence>
<organism evidence="8 9">
    <name type="scientific">Venturia inaequalis</name>
    <name type="common">Apple scab fungus</name>
    <dbReference type="NCBI Taxonomy" id="5025"/>
    <lineage>
        <taxon>Eukaryota</taxon>
        <taxon>Fungi</taxon>
        <taxon>Dikarya</taxon>
        <taxon>Ascomycota</taxon>
        <taxon>Pezizomycotina</taxon>
        <taxon>Dothideomycetes</taxon>
        <taxon>Pleosporomycetidae</taxon>
        <taxon>Venturiales</taxon>
        <taxon>Venturiaceae</taxon>
        <taxon>Venturia</taxon>
    </lineage>
</organism>
<dbReference type="PANTHER" id="PTHR13612">
    <property type="entry name" value="ENHANCER OF MRNA-DECAPPING PROTEIN 3"/>
    <property type="match status" value="1"/>
</dbReference>
<evidence type="ECO:0000256" key="5">
    <source>
        <dbReference type="SAM" id="MobiDB-lite"/>
    </source>
</evidence>
<dbReference type="GO" id="GO:0003729">
    <property type="term" value="F:mRNA binding"/>
    <property type="evidence" value="ECO:0007669"/>
    <property type="project" value="TreeGrafter"/>
</dbReference>
<dbReference type="InterPro" id="IPR019050">
    <property type="entry name" value="FDF_dom"/>
</dbReference>
<dbReference type="AlphaFoldDB" id="A0A8H3U283"/>
<protein>
    <recommendedName>
        <fullName evidence="3">Enhancer of mRNA-decapping protein 3</fullName>
    </recommendedName>
</protein>
<feature type="non-terminal residue" evidence="8">
    <location>
        <position position="1"/>
    </location>
</feature>
<proteinExistence type="inferred from homology"/>
<accession>A0A8H3U283</accession>
<comment type="similarity">
    <text evidence="2">Belongs to the EDC3 family.</text>
</comment>
<evidence type="ECO:0000256" key="2">
    <source>
        <dbReference type="ARBA" id="ARBA00006610"/>
    </source>
</evidence>
<feature type="region of interest" description="Disordered" evidence="5">
    <location>
        <begin position="158"/>
        <end position="200"/>
    </location>
</feature>
<evidence type="ECO:0000313" key="8">
    <source>
        <dbReference type="EMBL" id="KAE9961710.1"/>
    </source>
</evidence>
<feature type="region of interest" description="Disordered" evidence="5">
    <location>
        <begin position="242"/>
        <end position="288"/>
    </location>
</feature>
<dbReference type="SUPFAM" id="SSF64153">
    <property type="entry name" value="YjeF N-terminal domain-like"/>
    <property type="match status" value="1"/>
</dbReference>
<dbReference type="PROSITE" id="PS51512">
    <property type="entry name" value="DFDF"/>
    <property type="match status" value="1"/>
</dbReference>
<dbReference type="InterPro" id="IPR036652">
    <property type="entry name" value="YjeF_N_dom_sf"/>
</dbReference>
<dbReference type="PANTHER" id="PTHR13612:SF0">
    <property type="entry name" value="ENHANCER OF MRNA-DECAPPING PROTEIN 3"/>
    <property type="match status" value="1"/>
</dbReference>
<evidence type="ECO:0000256" key="3">
    <source>
        <dbReference type="ARBA" id="ARBA00015797"/>
    </source>
</evidence>
<name>A0A8H3U283_VENIN</name>
<dbReference type="GO" id="GO:0000932">
    <property type="term" value="C:P-body"/>
    <property type="evidence" value="ECO:0007669"/>
    <property type="project" value="UniProtKB-SubCell"/>
</dbReference>
<dbReference type="Pfam" id="PF03853">
    <property type="entry name" value="YjeF_N"/>
    <property type="match status" value="1"/>
</dbReference>
<dbReference type="Pfam" id="PF09532">
    <property type="entry name" value="FDF"/>
    <property type="match status" value="1"/>
</dbReference>
<dbReference type="Gene3D" id="3.40.50.10260">
    <property type="entry name" value="YjeF N-terminal domain"/>
    <property type="match status" value="1"/>
</dbReference>
<dbReference type="InterPro" id="IPR004443">
    <property type="entry name" value="YjeF_N_dom"/>
</dbReference>
<dbReference type="GO" id="GO:0033962">
    <property type="term" value="P:P-body assembly"/>
    <property type="evidence" value="ECO:0007669"/>
    <property type="project" value="TreeGrafter"/>
</dbReference>
<feature type="compositionally biased region" description="Basic and acidic residues" evidence="5">
    <location>
        <begin position="242"/>
        <end position="252"/>
    </location>
</feature>
<evidence type="ECO:0000259" key="6">
    <source>
        <dbReference type="PROSITE" id="PS51385"/>
    </source>
</evidence>